<dbReference type="PANTHER" id="PTHR11693">
    <property type="entry name" value="ATP SYNTHASE GAMMA CHAIN"/>
    <property type="match status" value="1"/>
</dbReference>
<dbReference type="PROSITE" id="PS00153">
    <property type="entry name" value="ATPASE_GAMMA"/>
    <property type="match status" value="1"/>
</dbReference>
<feature type="region of interest" description="Disordered" evidence="10">
    <location>
        <begin position="293"/>
        <end position="312"/>
    </location>
</feature>
<protein>
    <recommendedName>
        <fullName evidence="12">ATP synthase F1 subunit gamma</fullName>
    </recommendedName>
</protein>
<comment type="similarity">
    <text evidence="3">Belongs to the ATPase gamma chain family.</text>
</comment>
<keyword evidence="5" id="KW-0375">Hydrogen ion transport</keyword>
<proteinExistence type="inferred from homology"/>
<evidence type="ECO:0008006" key="12">
    <source>
        <dbReference type="Google" id="ProtNLM"/>
    </source>
</evidence>
<dbReference type="Gene3D" id="3.40.1380.10">
    <property type="match status" value="1"/>
</dbReference>
<comment type="subcellular location">
    <subcellularLocation>
        <location evidence="2">Membrane</location>
        <topology evidence="2">Peripheral membrane protein</topology>
    </subcellularLocation>
</comment>
<dbReference type="GO" id="GO:0046933">
    <property type="term" value="F:proton-transporting ATP synthase activity, rotational mechanism"/>
    <property type="evidence" value="ECO:0007669"/>
    <property type="project" value="InterPro"/>
</dbReference>
<sequence>VAGGRERVLRRRIGSVQNTKKITRAMELIAATRVVRAQQRARAAKPYAEQITSVIENLAAGGAEVDHPLLRRAEKVARVGVVVISSDRGLAGPYNSAVIRAAERQVQNARSEGADYALIVIGKKARDYFRFRNFTIDSYTDGISDNPSYEDARRVAEIVASMFTDGRVDRVELVYTEFISLGSQKVAVRRFLPLESTETIASVGSGDSGISGSFEFEPSPEAVLAALLPRYVEARLFGALLESAASEHANRQRAMKAATDNAEELITKLSREMNRARQDSITTEIMEIVSGAEALGSDDETTEVPVAAGVEA</sequence>
<evidence type="ECO:0000256" key="9">
    <source>
        <dbReference type="ARBA" id="ARBA00023310"/>
    </source>
</evidence>
<evidence type="ECO:0000313" key="11">
    <source>
        <dbReference type="EMBL" id="SVA99916.1"/>
    </source>
</evidence>
<reference evidence="11" key="1">
    <citation type="submission" date="2018-05" db="EMBL/GenBank/DDBJ databases">
        <authorList>
            <person name="Lanie J.A."/>
            <person name="Ng W.-L."/>
            <person name="Kazmierczak K.M."/>
            <person name="Andrzejewski T.M."/>
            <person name="Davidsen T.M."/>
            <person name="Wayne K.J."/>
            <person name="Tettelin H."/>
            <person name="Glass J.I."/>
            <person name="Rusch D."/>
            <person name="Podicherti R."/>
            <person name="Tsui H.-C.T."/>
            <person name="Winkler M.E."/>
        </authorList>
    </citation>
    <scope>NUCLEOTIDE SEQUENCE</scope>
</reference>
<organism evidence="11">
    <name type="scientific">marine metagenome</name>
    <dbReference type="NCBI Taxonomy" id="408172"/>
    <lineage>
        <taxon>unclassified sequences</taxon>
        <taxon>metagenomes</taxon>
        <taxon>ecological metagenomes</taxon>
    </lineage>
</organism>
<keyword evidence="8" id="KW-0139">CF(1)</keyword>
<evidence type="ECO:0000256" key="7">
    <source>
        <dbReference type="ARBA" id="ARBA00023136"/>
    </source>
</evidence>
<dbReference type="AlphaFoldDB" id="A0A382AEH3"/>
<dbReference type="NCBIfam" id="NF004145">
    <property type="entry name" value="PRK05621.1-2"/>
    <property type="match status" value="1"/>
</dbReference>
<dbReference type="GO" id="GO:0045259">
    <property type="term" value="C:proton-transporting ATP synthase complex"/>
    <property type="evidence" value="ECO:0007669"/>
    <property type="project" value="UniProtKB-KW"/>
</dbReference>
<dbReference type="PANTHER" id="PTHR11693:SF22">
    <property type="entry name" value="ATP SYNTHASE SUBUNIT GAMMA, MITOCHONDRIAL"/>
    <property type="match status" value="1"/>
</dbReference>
<name>A0A382AEH3_9ZZZZ</name>
<evidence type="ECO:0000256" key="10">
    <source>
        <dbReference type="SAM" id="MobiDB-lite"/>
    </source>
</evidence>
<evidence type="ECO:0000256" key="4">
    <source>
        <dbReference type="ARBA" id="ARBA00022448"/>
    </source>
</evidence>
<evidence type="ECO:0000256" key="6">
    <source>
        <dbReference type="ARBA" id="ARBA00023065"/>
    </source>
</evidence>
<dbReference type="CDD" id="cd12151">
    <property type="entry name" value="F1-ATPase_gamma"/>
    <property type="match status" value="1"/>
</dbReference>
<keyword evidence="9" id="KW-0066">ATP synthesis</keyword>
<dbReference type="InterPro" id="IPR035968">
    <property type="entry name" value="ATP_synth_F1_ATPase_gsu"/>
</dbReference>
<dbReference type="InterPro" id="IPR023632">
    <property type="entry name" value="ATP_synth_F1_gsu_CS"/>
</dbReference>
<dbReference type="Gene3D" id="1.10.287.80">
    <property type="entry name" value="ATP synthase, gamma subunit, helix hairpin domain"/>
    <property type="match status" value="2"/>
</dbReference>
<gene>
    <name evidence="11" type="ORF">METZ01_LOCUS152770</name>
</gene>
<evidence type="ECO:0000256" key="1">
    <source>
        <dbReference type="ARBA" id="ARBA00003456"/>
    </source>
</evidence>
<keyword evidence="4" id="KW-0813">Transport</keyword>
<dbReference type="EMBL" id="UINC01025050">
    <property type="protein sequence ID" value="SVA99916.1"/>
    <property type="molecule type" value="Genomic_DNA"/>
</dbReference>
<comment type="function">
    <text evidence="1">Produces ATP from ADP in the presence of a proton gradient across the membrane. The gamma chain is believed to be important in regulating ATPase activity and the flow of protons through the CF(0) complex.</text>
</comment>
<dbReference type="Pfam" id="PF00231">
    <property type="entry name" value="ATP-synt"/>
    <property type="match status" value="1"/>
</dbReference>
<evidence type="ECO:0000256" key="8">
    <source>
        <dbReference type="ARBA" id="ARBA00023196"/>
    </source>
</evidence>
<dbReference type="InterPro" id="IPR000131">
    <property type="entry name" value="ATP_synth_F1_gsu"/>
</dbReference>
<evidence type="ECO:0000256" key="5">
    <source>
        <dbReference type="ARBA" id="ARBA00022781"/>
    </source>
</evidence>
<dbReference type="NCBIfam" id="TIGR01146">
    <property type="entry name" value="ATPsyn_F1gamma"/>
    <property type="match status" value="1"/>
</dbReference>
<evidence type="ECO:0000256" key="2">
    <source>
        <dbReference type="ARBA" id="ARBA00004170"/>
    </source>
</evidence>
<dbReference type="PRINTS" id="PR00126">
    <property type="entry name" value="ATPASEGAMMA"/>
</dbReference>
<dbReference type="FunFam" id="3.40.1380.10:FF:000006">
    <property type="entry name" value="ATP synthase gamma chain"/>
    <property type="match status" value="1"/>
</dbReference>
<dbReference type="HAMAP" id="MF_00815">
    <property type="entry name" value="ATP_synth_gamma_bact"/>
    <property type="match status" value="1"/>
</dbReference>
<keyword evidence="6" id="KW-0406">Ion transport</keyword>
<evidence type="ECO:0000256" key="3">
    <source>
        <dbReference type="ARBA" id="ARBA00007681"/>
    </source>
</evidence>
<feature type="non-terminal residue" evidence="11">
    <location>
        <position position="1"/>
    </location>
</feature>
<accession>A0A382AEH3</accession>
<keyword evidence="7" id="KW-0472">Membrane</keyword>
<dbReference type="SUPFAM" id="SSF52943">
    <property type="entry name" value="ATP synthase (F1-ATPase), gamma subunit"/>
    <property type="match status" value="1"/>
</dbReference>